<dbReference type="SMART" id="SM00740">
    <property type="entry name" value="PASTA"/>
    <property type="match status" value="3"/>
</dbReference>
<dbReference type="STRING" id="1834181.A5880_001020"/>
<reference evidence="5" key="1">
    <citation type="submission" date="2017-05" db="EMBL/GenBank/DDBJ databases">
        <title>The Genome Sequence of Enterococcus sp. 4G2_DIV0659.</title>
        <authorList>
            <consortium name="The Broad Institute Genomics Platform"/>
            <consortium name="The Broad Institute Genomic Center for Infectious Diseases"/>
            <person name="Earl A."/>
            <person name="Manson A."/>
            <person name="Schwartman J."/>
            <person name="Gilmore M."/>
            <person name="Abouelleil A."/>
            <person name="Cao P."/>
            <person name="Chapman S."/>
            <person name="Cusick C."/>
            <person name="Shea T."/>
            <person name="Young S."/>
            <person name="Neafsey D."/>
            <person name="Nusbaum C."/>
            <person name="Birren B."/>
        </authorList>
    </citation>
    <scope>NUCLEOTIDE SEQUENCE [LARGE SCALE GENOMIC DNA]</scope>
    <source>
        <strain evidence="5">4G2_DIV0659</strain>
    </source>
</reference>
<dbReference type="CDD" id="cd06577">
    <property type="entry name" value="PASTA_pknB"/>
    <property type="match status" value="2"/>
</dbReference>
<evidence type="ECO:0000313" key="6">
    <source>
        <dbReference type="Proteomes" id="UP000195139"/>
    </source>
</evidence>
<evidence type="ECO:0000256" key="2">
    <source>
        <dbReference type="SAM" id="Phobius"/>
    </source>
</evidence>
<dbReference type="AlphaFoldDB" id="A0A242CJC4"/>
<dbReference type="Proteomes" id="UP000195139">
    <property type="component" value="Unassembled WGS sequence"/>
</dbReference>
<comment type="caution">
    <text evidence="5">The sequence shown here is derived from an EMBL/GenBank/DDBJ whole genome shotgun (WGS) entry which is preliminary data.</text>
</comment>
<dbReference type="SUPFAM" id="SSF54184">
    <property type="entry name" value="Penicillin-binding protein 2x (pbp-2x), c-terminal domain"/>
    <property type="match status" value="1"/>
</dbReference>
<feature type="compositionally biased region" description="Basic and acidic residues" evidence="1">
    <location>
        <begin position="19"/>
        <end position="43"/>
    </location>
</feature>
<evidence type="ECO:0000313" key="5">
    <source>
        <dbReference type="EMBL" id="OTO10336.1"/>
    </source>
</evidence>
<keyword evidence="2" id="KW-0812">Transmembrane</keyword>
<feature type="domain" description="PASTA" evidence="3">
    <location>
        <begin position="379"/>
        <end position="444"/>
    </location>
</feature>
<dbReference type="Pfam" id="PF03793">
    <property type="entry name" value="PASTA"/>
    <property type="match status" value="2"/>
</dbReference>
<protein>
    <recommendedName>
        <fullName evidence="3">PASTA domain-containing protein</fullName>
    </recommendedName>
</protein>
<proteinExistence type="predicted"/>
<feature type="compositionally biased region" description="Basic residues" evidence="1">
    <location>
        <begin position="96"/>
        <end position="105"/>
    </location>
</feature>
<gene>
    <name evidence="5" type="ORF">A5880_001020</name>
    <name evidence="4" type="ORF">A5880_003130</name>
</gene>
<evidence type="ECO:0000256" key="1">
    <source>
        <dbReference type="SAM" id="MobiDB-lite"/>
    </source>
</evidence>
<accession>A0A242CJC4</accession>
<evidence type="ECO:0000313" key="4">
    <source>
        <dbReference type="EMBL" id="MEI5995539.1"/>
    </source>
</evidence>
<dbReference type="EMBL" id="NGLE02000001">
    <property type="protein sequence ID" value="MEI5995539.1"/>
    <property type="molecule type" value="Genomic_DNA"/>
</dbReference>
<organism evidence="5">
    <name type="scientific">Candidatus Enterococcus mansonii</name>
    <dbReference type="NCBI Taxonomy" id="1834181"/>
    <lineage>
        <taxon>Bacteria</taxon>
        <taxon>Bacillati</taxon>
        <taxon>Bacillota</taxon>
        <taxon>Bacilli</taxon>
        <taxon>Lactobacillales</taxon>
        <taxon>Enterococcaceae</taxon>
        <taxon>Enterococcus</taxon>
    </lineage>
</organism>
<dbReference type="Gene3D" id="3.30.10.20">
    <property type="match status" value="3"/>
</dbReference>
<feature type="region of interest" description="Disordered" evidence="1">
    <location>
        <begin position="1"/>
        <end position="126"/>
    </location>
</feature>
<evidence type="ECO:0000259" key="3">
    <source>
        <dbReference type="PROSITE" id="PS51178"/>
    </source>
</evidence>
<feature type="compositionally biased region" description="Polar residues" evidence="1">
    <location>
        <begin position="44"/>
        <end position="58"/>
    </location>
</feature>
<keyword evidence="2" id="KW-1133">Transmembrane helix</keyword>
<reference evidence="4 6" key="2">
    <citation type="submission" date="2018-07" db="EMBL/GenBank/DDBJ databases">
        <title>The Genome Sequence of Enterococcus sp. DIV0659b.</title>
        <authorList>
            <consortium name="The Broad Institute Genomics Platform"/>
            <consortium name="The Broad Institute Genomic Center for Infectious Diseases"/>
            <person name="Earl A."/>
            <person name="Manson A."/>
            <person name="Schwartman J."/>
            <person name="Gilmore M."/>
            <person name="Abouelleil A."/>
            <person name="Cao P."/>
            <person name="Chapman S."/>
            <person name="Cusick C."/>
            <person name="Shea T."/>
            <person name="Young S."/>
            <person name="Neafsey D."/>
            <person name="Nusbaum C."/>
            <person name="Birren B."/>
        </authorList>
    </citation>
    <scope>NUCLEOTIDE SEQUENCE [LARGE SCALE GENOMIC DNA]</scope>
    <source>
        <strain evidence="4 6">4G2_DIV0659</strain>
    </source>
</reference>
<keyword evidence="2" id="KW-0472">Membrane</keyword>
<keyword evidence="6" id="KW-1185">Reference proteome</keyword>
<sequence length="530" mass="60349">MSDFLSNFSGDNYNKTRQKKNELKEQTNQKTKDLKNKSEKNAVEQKQSTENQKTNISNGIFGPKNNPKSVSENEKIASEKVPADIETDNPEELIYTKKRTKKKKYEPKQELPKLNQPNETATDVQQKNPDEFIETDPTYKKKQRRKFVLIGLGTLASVLLLYFGYFQMTHVKVPDFEGKELSEVREWTTENGVKLQVDQKYDFKRTANLIIHQSVKNQKIKKGKELVVDASMGPDPQEIVALPEFKSMKLNDAKKWVTEHKADNLAIIEEYSDTVAASDFIKFEMTNKDVKIESYKRKDKAKVYFSKGKEVFQKDISMPDFAGKSKEEATEWAKKNEISLKVEESDSDKVENGKVISQSVGKDTKVAKKDSMSITVSTGKAIVVPDFSQFTSEEAESKANGLQLQVKQVFNDTVPYGHFISQSVEVGKKYTEKDEKPVIQVVYSSGKPYIKDLRDNTLEGDLQKIFYDEYQSKGANITYQVYYVDSTVTKGTVVKMSKYNEFVPVDSVVQIGISKGNLKPEDNKNTEKAE</sequence>
<feature type="transmembrane region" description="Helical" evidence="2">
    <location>
        <begin position="147"/>
        <end position="166"/>
    </location>
</feature>
<dbReference type="RefSeq" id="WP_086329970.1">
    <property type="nucleotide sequence ID" value="NZ_NGLE02000001.1"/>
</dbReference>
<name>A0A242CJC4_9ENTE</name>
<feature type="compositionally biased region" description="Polar residues" evidence="1">
    <location>
        <begin position="1"/>
        <end position="15"/>
    </location>
</feature>
<dbReference type="OrthoDB" id="1641593at2"/>
<dbReference type="PROSITE" id="PS51178">
    <property type="entry name" value="PASTA"/>
    <property type="match status" value="2"/>
</dbReference>
<dbReference type="InterPro" id="IPR005543">
    <property type="entry name" value="PASTA_dom"/>
</dbReference>
<feature type="domain" description="PASTA" evidence="3">
    <location>
        <begin position="313"/>
        <end position="378"/>
    </location>
</feature>
<feature type="compositionally biased region" description="Basic and acidic residues" evidence="1">
    <location>
        <begin position="71"/>
        <end position="83"/>
    </location>
</feature>
<feature type="compositionally biased region" description="Polar residues" evidence="1">
    <location>
        <begin position="115"/>
        <end position="126"/>
    </location>
</feature>
<dbReference type="EMBL" id="NGLE01000001">
    <property type="protein sequence ID" value="OTO10336.1"/>
    <property type="molecule type" value="Genomic_DNA"/>
</dbReference>